<keyword evidence="3" id="KW-1185">Reference proteome</keyword>
<evidence type="ECO:0000256" key="1">
    <source>
        <dbReference type="SAM" id="MobiDB-lite"/>
    </source>
</evidence>
<accession>A0ABN9W9B1</accession>
<gene>
    <name evidence="2" type="ORF">PCOR1329_LOCUS65201</name>
</gene>
<sequence>MEERRWTGERCAWTRARGGGTCPGQEDAPGAGGGPGHGQRLGALPRQRHDALGAGCRRGPRGAAPHGPIGFQDKWPPDPNLTDARYSAFIDKWPMTRGLGQFPFLFDWNYKRSGDAMHKNGTWKADPKTVFIKGRPDTIESLFEDLKVCCDTGRTDRYAYLSSDYRLSRVPQEQLDLFQHFFQGGVFWQARDKDVPGFKTAPVGLNEMYFRLSYSLAEKAIASADVASKPKQALAAWGYLRPLNGIPSRRALKAWLQTTDAGEAGVEHRMIEWNQYWDELAKYRFLLAPNGGGILSPKTDEALLLLTVPIMVRDAELNGKTTFDDWVQLGWPIVVLDSWEEITAARLDEWWAKLSPRLKSFRDNCLTSQGLYRVVTGQVSYCQ</sequence>
<evidence type="ECO:0000313" key="3">
    <source>
        <dbReference type="Proteomes" id="UP001189429"/>
    </source>
</evidence>
<name>A0ABN9W9B1_9DINO</name>
<feature type="region of interest" description="Disordered" evidence="1">
    <location>
        <begin position="1"/>
        <end position="43"/>
    </location>
</feature>
<evidence type="ECO:0000313" key="2">
    <source>
        <dbReference type="EMBL" id="CAK0882781.1"/>
    </source>
</evidence>
<dbReference type="Proteomes" id="UP001189429">
    <property type="component" value="Unassembled WGS sequence"/>
</dbReference>
<evidence type="ECO:0008006" key="4">
    <source>
        <dbReference type="Google" id="ProtNLM"/>
    </source>
</evidence>
<comment type="caution">
    <text evidence="2">The sequence shown here is derived from an EMBL/GenBank/DDBJ whole genome shotgun (WGS) entry which is preliminary data.</text>
</comment>
<feature type="compositionally biased region" description="Gly residues" evidence="1">
    <location>
        <begin position="30"/>
        <end position="39"/>
    </location>
</feature>
<reference evidence="2" key="1">
    <citation type="submission" date="2023-10" db="EMBL/GenBank/DDBJ databases">
        <authorList>
            <person name="Chen Y."/>
            <person name="Shah S."/>
            <person name="Dougan E. K."/>
            <person name="Thang M."/>
            <person name="Chan C."/>
        </authorList>
    </citation>
    <scope>NUCLEOTIDE SEQUENCE [LARGE SCALE GENOMIC DNA]</scope>
</reference>
<dbReference type="EMBL" id="CAUYUJ010018338">
    <property type="protein sequence ID" value="CAK0882781.1"/>
    <property type="molecule type" value="Genomic_DNA"/>
</dbReference>
<protein>
    <recommendedName>
        <fullName evidence="4">Exostosin GT47 domain-containing protein</fullName>
    </recommendedName>
</protein>
<organism evidence="2 3">
    <name type="scientific">Prorocentrum cordatum</name>
    <dbReference type="NCBI Taxonomy" id="2364126"/>
    <lineage>
        <taxon>Eukaryota</taxon>
        <taxon>Sar</taxon>
        <taxon>Alveolata</taxon>
        <taxon>Dinophyceae</taxon>
        <taxon>Prorocentrales</taxon>
        <taxon>Prorocentraceae</taxon>
        <taxon>Prorocentrum</taxon>
    </lineage>
</organism>
<proteinExistence type="predicted"/>